<dbReference type="InterPro" id="IPR002048">
    <property type="entry name" value="EF_hand_dom"/>
</dbReference>
<comment type="caution">
    <text evidence="3">The sequence shown here is derived from an EMBL/GenBank/DDBJ whole genome shotgun (WGS) entry which is preliminary data.</text>
</comment>
<feature type="compositionally biased region" description="Polar residues" evidence="1">
    <location>
        <begin position="214"/>
        <end position="233"/>
    </location>
</feature>
<organism evidence="3 4">
    <name type="scientific">Acanthosepion pharaonis</name>
    <name type="common">Pharaoh cuttlefish</name>
    <name type="synonym">Sepia pharaonis</name>
    <dbReference type="NCBI Taxonomy" id="158019"/>
    <lineage>
        <taxon>Eukaryota</taxon>
        <taxon>Metazoa</taxon>
        <taxon>Spiralia</taxon>
        <taxon>Lophotrochozoa</taxon>
        <taxon>Mollusca</taxon>
        <taxon>Cephalopoda</taxon>
        <taxon>Coleoidea</taxon>
        <taxon>Decapodiformes</taxon>
        <taxon>Sepiida</taxon>
        <taxon>Sepiina</taxon>
        <taxon>Sepiidae</taxon>
        <taxon>Acanthosepion</taxon>
    </lineage>
</organism>
<dbReference type="EMBL" id="CAHIKZ030001208">
    <property type="protein sequence ID" value="CAE1256272.1"/>
    <property type="molecule type" value="Genomic_DNA"/>
</dbReference>
<accession>A0A812C4U5</accession>
<feature type="region of interest" description="Disordered" evidence="1">
    <location>
        <begin position="152"/>
        <end position="197"/>
    </location>
</feature>
<evidence type="ECO:0000313" key="3">
    <source>
        <dbReference type="EMBL" id="CAE1256272.1"/>
    </source>
</evidence>
<dbReference type="PROSITE" id="PS50222">
    <property type="entry name" value="EF_HAND_2"/>
    <property type="match status" value="1"/>
</dbReference>
<dbReference type="Proteomes" id="UP000597762">
    <property type="component" value="Unassembled WGS sequence"/>
</dbReference>
<dbReference type="AlphaFoldDB" id="A0A812C4U5"/>
<evidence type="ECO:0000313" key="4">
    <source>
        <dbReference type="Proteomes" id="UP000597762"/>
    </source>
</evidence>
<evidence type="ECO:0000256" key="1">
    <source>
        <dbReference type="SAM" id="MobiDB-lite"/>
    </source>
</evidence>
<gene>
    <name evidence="3" type="ORF">SPHA_30069</name>
</gene>
<reference evidence="3" key="1">
    <citation type="submission" date="2021-01" db="EMBL/GenBank/DDBJ databases">
        <authorList>
            <person name="Li R."/>
            <person name="Bekaert M."/>
        </authorList>
    </citation>
    <scope>NUCLEOTIDE SEQUENCE</scope>
    <source>
        <strain evidence="3">Farmed</strain>
    </source>
</reference>
<sequence>MFFFPLPFSEPVLRHLKCRQSTDINGHKTRNRFPLIKKSSTFTAGLTVPSTVQLSKQKIVVKRLKTKLNLLTFPSFSSFESHFPLLSLSLSSFESLFCLSSLSSIESLFPLPSSSLNLPFPLIFDPPPLFSIESPCPFPHLKVNNIAVTPNATMNSRNSNEMADLTNKNREEKISKTKEFDGLQEKEEEKENEEWTSEITAAVEDKAEDAKNIGSCNQNQDNYQNHLTGNNLKPLTATPLENVPSSEQDILKETFNKLDSDKDGHLLYSQLKSLLPEKFSINQEKFIKEVYNITSQSTFFGISEFWGMTQLTKNIESLSGPALEAYNLLNFDTLNDSISEYLTDFQYADPSFKGNLSLDALCALLSKHTKQNLLTNKASWNQVLSNITLTDTDSIRKTNFLAHIPYFLSLI</sequence>
<feature type="region of interest" description="Disordered" evidence="1">
    <location>
        <begin position="213"/>
        <end position="241"/>
    </location>
</feature>
<feature type="compositionally biased region" description="Basic and acidic residues" evidence="1">
    <location>
        <begin position="167"/>
        <end position="189"/>
    </location>
</feature>
<feature type="compositionally biased region" description="Polar residues" evidence="1">
    <location>
        <begin position="152"/>
        <end position="161"/>
    </location>
</feature>
<evidence type="ECO:0000259" key="2">
    <source>
        <dbReference type="PROSITE" id="PS50222"/>
    </source>
</evidence>
<dbReference type="InterPro" id="IPR011992">
    <property type="entry name" value="EF-hand-dom_pair"/>
</dbReference>
<dbReference type="OrthoDB" id="10007716at2759"/>
<name>A0A812C4U5_ACAPH</name>
<proteinExistence type="predicted"/>
<dbReference type="Gene3D" id="1.10.238.10">
    <property type="entry name" value="EF-hand"/>
    <property type="match status" value="2"/>
</dbReference>
<dbReference type="GO" id="GO:0005509">
    <property type="term" value="F:calcium ion binding"/>
    <property type="evidence" value="ECO:0007669"/>
    <property type="project" value="InterPro"/>
</dbReference>
<keyword evidence="4" id="KW-1185">Reference proteome</keyword>
<protein>
    <recommendedName>
        <fullName evidence="2">EF-hand domain-containing protein</fullName>
    </recommendedName>
</protein>
<dbReference type="SUPFAM" id="SSF47473">
    <property type="entry name" value="EF-hand"/>
    <property type="match status" value="1"/>
</dbReference>
<feature type="domain" description="EF-hand" evidence="2">
    <location>
        <begin position="246"/>
        <end position="281"/>
    </location>
</feature>